<reference evidence="4" key="1">
    <citation type="journal article" date="2019" name="Int. J. Syst. Evol. Microbiol.">
        <title>The Global Catalogue of Microorganisms (GCM) 10K type strain sequencing project: providing services to taxonomists for standard genome sequencing and annotation.</title>
        <authorList>
            <consortium name="The Broad Institute Genomics Platform"/>
            <consortium name="The Broad Institute Genome Sequencing Center for Infectious Disease"/>
            <person name="Wu L."/>
            <person name="Ma J."/>
        </authorList>
    </citation>
    <scope>NUCLEOTIDE SEQUENCE [LARGE SCALE GENOMIC DNA]</scope>
    <source>
        <strain evidence="4">CGMCC 4.7289</strain>
    </source>
</reference>
<evidence type="ECO:0000313" key="4">
    <source>
        <dbReference type="Proteomes" id="UP001595816"/>
    </source>
</evidence>
<feature type="region of interest" description="Disordered" evidence="1">
    <location>
        <begin position="155"/>
        <end position="191"/>
    </location>
</feature>
<sequence>MTDIFINYRSDDDPFAAALIDERMTQAFGPERVFRDARALHPGVDFEPELWARLRSSRVCLVLIGARWLGLTDERGNRRIDRADDFVAQEIAEALRCGLAVLPVLLNEADLPTPGQLPESVRELAGRQFARLRQRHAESDLRDLVDAVARWVTPSPVVPQQPTGKSFTASSNSGNAYSAETMTFNEQGPHR</sequence>
<organism evidence="3 4">
    <name type="scientific">Hamadaea flava</name>
    <dbReference type="NCBI Taxonomy" id="1742688"/>
    <lineage>
        <taxon>Bacteria</taxon>
        <taxon>Bacillati</taxon>
        <taxon>Actinomycetota</taxon>
        <taxon>Actinomycetes</taxon>
        <taxon>Micromonosporales</taxon>
        <taxon>Micromonosporaceae</taxon>
        <taxon>Hamadaea</taxon>
    </lineage>
</organism>
<proteinExistence type="predicted"/>
<gene>
    <name evidence="3" type="ORF">ACFOZ4_33630</name>
</gene>
<dbReference type="InterPro" id="IPR035897">
    <property type="entry name" value="Toll_tir_struct_dom_sf"/>
</dbReference>
<evidence type="ECO:0000313" key="3">
    <source>
        <dbReference type="EMBL" id="MFC4135582.1"/>
    </source>
</evidence>
<dbReference type="Pfam" id="PF13676">
    <property type="entry name" value="TIR_2"/>
    <property type="match status" value="1"/>
</dbReference>
<name>A0ABV8LYV1_9ACTN</name>
<keyword evidence="3" id="KW-0675">Receptor</keyword>
<keyword evidence="4" id="KW-1185">Reference proteome</keyword>
<dbReference type="SUPFAM" id="SSF52200">
    <property type="entry name" value="Toll/Interleukin receptor TIR domain"/>
    <property type="match status" value="1"/>
</dbReference>
<evidence type="ECO:0000259" key="2">
    <source>
        <dbReference type="PROSITE" id="PS50104"/>
    </source>
</evidence>
<protein>
    <submittedName>
        <fullName evidence="3">Toll/interleukin-1 receptor domain-containing protein</fullName>
    </submittedName>
</protein>
<dbReference type="RefSeq" id="WP_253750181.1">
    <property type="nucleotide sequence ID" value="NZ_JAMZDZ010000001.1"/>
</dbReference>
<dbReference type="Gene3D" id="3.40.50.10140">
    <property type="entry name" value="Toll/interleukin-1 receptor homology (TIR) domain"/>
    <property type="match status" value="1"/>
</dbReference>
<accession>A0ABV8LYV1</accession>
<dbReference type="EMBL" id="JBHSAY010000023">
    <property type="protein sequence ID" value="MFC4135582.1"/>
    <property type="molecule type" value="Genomic_DNA"/>
</dbReference>
<dbReference type="InterPro" id="IPR000157">
    <property type="entry name" value="TIR_dom"/>
</dbReference>
<feature type="compositionally biased region" description="Polar residues" evidence="1">
    <location>
        <begin position="164"/>
        <end position="191"/>
    </location>
</feature>
<comment type="caution">
    <text evidence="3">The sequence shown here is derived from an EMBL/GenBank/DDBJ whole genome shotgun (WGS) entry which is preliminary data.</text>
</comment>
<dbReference type="Proteomes" id="UP001595816">
    <property type="component" value="Unassembled WGS sequence"/>
</dbReference>
<feature type="domain" description="TIR" evidence="2">
    <location>
        <begin position="1"/>
        <end position="136"/>
    </location>
</feature>
<evidence type="ECO:0000256" key="1">
    <source>
        <dbReference type="SAM" id="MobiDB-lite"/>
    </source>
</evidence>
<dbReference type="PROSITE" id="PS50104">
    <property type="entry name" value="TIR"/>
    <property type="match status" value="1"/>
</dbReference>